<keyword evidence="1" id="KW-1133">Transmembrane helix</keyword>
<feature type="non-terminal residue" evidence="2">
    <location>
        <position position="1"/>
    </location>
</feature>
<gene>
    <name evidence="2" type="ORF">MG3_04987</name>
</gene>
<organism evidence="2 3">
    <name type="scientific">Candida albicans P78048</name>
    <dbReference type="NCBI Taxonomy" id="1094989"/>
    <lineage>
        <taxon>Eukaryota</taxon>
        <taxon>Fungi</taxon>
        <taxon>Dikarya</taxon>
        <taxon>Ascomycota</taxon>
        <taxon>Saccharomycotina</taxon>
        <taxon>Pichiomycetes</taxon>
        <taxon>Debaryomycetaceae</taxon>
        <taxon>Candida/Lodderomyces clade</taxon>
        <taxon>Candida</taxon>
    </lineage>
</organism>
<feature type="transmembrane region" description="Helical" evidence="1">
    <location>
        <begin position="205"/>
        <end position="229"/>
    </location>
</feature>
<dbReference type="AlphaFoldDB" id="A0AB34PN92"/>
<evidence type="ECO:0000313" key="3">
    <source>
        <dbReference type="Proteomes" id="UP000030161"/>
    </source>
</evidence>
<protein>
    <submittedName>
        <fullName evidence="2">Uncharacterized protein</fullName>
    </submittedName>
</protein>
<feature type="transmembrane region" description="Helical" evidence="1">
    <location>
        <begin position="40"/>
        <end position="59"/>
    </location>
</feature>
<name>A0AB34PN92_CANAX</name>
<proteinExistence type="predicted"/>
<reference evidence="2 3" key="1">
    <citation type="submission" date="2013-12" db="EMBL/GenBank/DDBJ databases">
        <title>The Genome Sequence of Candida albicans P78048.</title>
        <authorList>
            <consortium name="The Broad Institute Genome Sequencing Platform"/>
            <consortium name="The Broad Institute Genome Sequencing Center for Infectious Disease"/>
            <person name="Cuomo C."/>
            <person name="Bennett R."/>
            <person name="Hirakawa M."/>
            <person name="Noverr M."/>
            <person name="Mitchell A."/>
            <person name="Young S.K."/>
            <person name="Zeng Q."/>
            <person name="Gargeya S."/>
            <person name="Fitzgerald M."/>
            <person name="Abouelleil A."/>
            <person name="Alvarado L."/>
            <person name="Berlin A.M."/>
            <person name="Chapman S.B."/>
            <person name="Dewar J."/>
            <person name="Goldberg J."/>
            <person name="Griggs A."/>
            <person name="Gujja S."/>
            <person name="Hansen M."/>
            <person name="Howarth C."/>
            <person name="Imamovic A."/>
            <person name="Larimer J."/>
            <person name="McCowan C."/>
            <person name="Murphy C."/>
            <person name="Pearson M."/>
            <person name="Priest M."/>
            <person name="Roberts A."/>
            <person name="Saif S."/>
            <person name="Shea T."/>
            <person name="Sykes S."/>
            <person name="Wortman J."/>
            <person name="Nusbaum C."/>
            <person name="Birren B."/>
        </authorList>
    </citation>
    <scope>NUCLEOTIDE SEQUENCE [LARGE SCALE GENOMIC DNA]</scope>
    <source>
        <strain evidence="2 3">P78048</strain>
    </source>
</reference>
<dbReference type="Proteomes" id="UP000030161">
    <property type="component" value="Unassembled WGS sequence"/>
</dbReference>
<comment type="caution">
    <text evidence="2">The sequence shown here is derived from an EMBL/GenBank/DDBJ whole genome shotgun (WGS) entry which is preliminary data.</text>
</comment>
<dbReference type="EMBL" id="AJIX01000038">
    <property type="protein sequence ID" value="KGR05757.1"/>
    <property type="molecule type" value="Genomic_DNA"/>
</dbReference>
<sequence>TRANTRYSALPNHHMEVLSNESKYHLYCCIIRGFSKAAAFCTWLFSLFLSLVLCLPKVFTSAWSPDLVNTSFSHLLFNSSIQSWFSYWLQVSQESWIFQRLQDVHFEGTVIRSKLLSHHYYHQLVLGIQQIVSGLSSPLVYQLLTSAAIFGCLFHLCFAIRYGFCQLSSRLSAVPQRKHKAIPDLAILISTTVDSDRSTSISYSLFYGLVFLFITPFTTMGSLLVRLFFSVVPTFPYGLFPSANPYDLCVLDFSSREALLQTLIPRIRLIPFNAPALFTAIVRASSNSNWPDREAFLSARSIILQFTTAWDFLHWFIKWELSDVEYSTISNISRQQALATCKPIRSYPELLSFLRTLDEMPFLHQHFPKVFRQLAYRGALSYPPVRAHLKAIFDRSVNSFQFFAALDCALWDLTPSLESKPRVRPAQVKHYLRNGSRPAHRTSLTASAYYPATIQSQRELSSSSNDHSSRSSYFPHLILFSLIGCYFRSSLMSFLSSSWTALKPTVLAYQLLLITWSSKLATTVRLTLNHGLSTNDSKSAMYPLANPKAFFTEGQSHANLSTSAILNGVVTILYDGFRRSRDYIGTLLSSSSGAISLSAITANLACYIPTFSDLVLHKVNTVPNSSFVSQNSLIPCLSSGGM</sequence>
<keyword evidence="1" id="KW-0472">Membrane</keyword>
<evidence type="ECO:0000256" key="1">
    <source>
        <dbReference type="SAM" id="Phobius"/>
    </source>
</evidence>
<accession>A0AB34PN92</accession>
<feature type="transmembrane region" description="Helical" evidence="1">
    <location>
        <begin position="139"/>
        <end position="160"/>
    </location>
</feature>
<keyword evidence="1" id="KW-0812">Transmembrane</keyword>
<evidence type="ECO:0000313" key="2">
    <source>
        <dbReference type="EMBL" id="KGR05757.1"/>
    </source>
</evidence>